<dbReference type="AlphaFoldDB" id="A0A834WYK7"/>
<keyword evidence="2" id="KW-1185">Reference proteome</keyword>
<reference evidence="1" key="1">
    <citation type="submission" date="2020-09" db="EMBL/GenBank/DDBJ databases">
        <title>Genome-Enabled Discovery of Anthraquinone Biosynthesis in Senna tora.</title>
        <authorList>
            <person name="Kang S.-H."/>
            <person name="Pandey R.P."/>
            <person name="Lee C.-M."/>
            <person name="Sim J.-S."/>
            <person name="Jeong J.-T."/>
            <person name="Choi B.-S."/>
            <person name="Jung M."/>
            <person name="Ginzburg D."/>
            <person name="Zhao K."/>
            <person name="Won S.Y."/>
            <person name="Oh T.-J."/>
            <person name="Yu Y."/>
            <person name="Kim N.-H."/>
            <person name="Lee O.R."/>
            <person name="Lee T.-H."/>
            <person name="Bashyal P."/>
            <person name="Kim T.-S."/>
            <person name="Lee W.-H."/>
            <person name="Kawkins C."/>
            <person name="Kim C.-K."/>
            <person name="Kim J.S."/>
            <person name="Ahn B.O."/>
            <person name="Rhee S.Y."/>
            <person name="Sohng J.K."/>
        </authorList>
    </citation>
    <scope>NUCLEOTIDE SEQUENCE</scope>
    <source>
        <tissue evidence="1">Leaf</tissue>
    </source>
</reference>
<sequence length="54" mass="6159">MLTVNRHSANLHSHLKPKSFAETLRLGGLWYYGHGTPATRHPPASRHLMNIFTH</sequence>
<proteinExistence type="predicted"/>
<evidence type="ECO:0000313" key="2">
    <source>
        <dbReference type="Proteomes" id="UP000634136"/>
    </source>
</evidence>
<dbReference type="EMBL" id="JAAIUW010000004">
    <property type="protein sequence ID" value="KAF7834803.1"/>
    <property type="molecule type" value="Genomic_DNA"/>
</dbReference>
<organism evidence="1 2">
    <name type="scientific">Senna tora</name>
    <dbReference type="NCBI Taxonomy" id="362788"/>
    <lineage>
        <taxon>Eukaryota</taxon>
        <taxon>Viridiplantae</taxon>
        <taxon>Streptophyta</taxon>
        <taxon>Embryophyta</taxon>
        <taxon>Tracheophyta</taxon>
        <taxon>Spermatophyta</taxon>
        <taxon>Magnoliopsida</taxon>
        <taxon>eudicotyledons</taxon>
        <taxon>Gunneridae</taxon>
        <taxon>Pentapetalae</taxon>
        <taxon>rosids</taxon>
        <taxon>fabids</taxon>
        <taxon>Fabales</taxon>
        <taxon>Fabaceae</taxon>
        <taxon>Caesalpinioideae</taxon>
        <taxon>Cassia clade</taxon>
        <taxon>Senna</taxon>
    </lineage>
</organism>
<accession>A0A834WYK7</accession>
<name>A0A834WYK7_9FABA</name>
<dbReference type="Proteomes" id="UP000634136">
    <property type="component" value="Unassembled WGS sequence"/>
</dbReference>
<gene>
    <name evidence="1" type="ORF">G2W53_009662</name>
</gene>
<comment type="caution">
    <text evidence="1">The sequence shown here is derived from an EMBL/GenBank/DDBJ whole genome shotgun (WGS) entry which is preliminary data.</text>
</comment>
<evidence type="ECO:0000313" key="1">
    <source>
        <dbReference type="EMBL" id="KAF7834803.1"/>
    </source>
</evidence>
<protein>
    <submittedName>
        <fullName evidence="1">Uncharacterized protein</fullName>
    </submittedName>
</protein>